<name>A0A1I0H6K9_9PSED</name>
<accession>A0A1I0H6K9</accession>
<dbReference type="OrthoDB" id="9906421at2"/>
<evidence type="ECO:0000313" key="2">
    <source>
        <dbReference type="EMBL" id="SET79376.1"/>
    </source>
</evidence>
<sequence length="71" mass="7897">MKLRQLIFWSVRLTGSCAGAILGFYLPMSLMVAFLEIGYEQALPWLLLSAVVGLFAGGFAVGKLLRLHRKR</sequence>
<dbReference type="Proteomes" id="UP000182332">
    <property type="component" value="Unassembled WGS sequence"/>
</dbReference>
<keyword evidence="1" id="KW-0812">Transmembrane</keyword>
<evidence type="ECO:0000313" key="3">
    <source>
        <dbReference type="Proteomes" id="UP000182332"/>
    </source>
</evidence>
<proteinExistence type="predicted"/>
<feature type="transmembrane region" description="Helical" evidence="1">
    <location>
        <begin position="46"/>
        <end position="65"/>
    </location>
</feature>
<dbReference type="RefSeq" id="WP_074891459.1">
    <property type="nucleotide sequence ID" value="NZ_FOHW01000025.1"/>
</dbReference>
<feature type="transmembrane region" description="Helical" evidence="1">
    <location>
        <begin position="7"/>
        <end position="26"/>
    </location>
</feature>
<protein>
    <submittedName>
        <fullName evidence="2">Uncharacterized protein</fullName>
    </submittedName>
</protein>
<reference evidence="2 3" key="1">
    <citation type="submission" date="2016-10" db="EMBL/GenBank/DDBJ databases">
        <authorList>
            <person name="de Groot N.N."/>
        </authorList>
    </citation>
    <scope>NUCLEOTIDE SEQUENCE [LARGE SCALE GENOMIC DNA]</scope>
    <source>
        <strain evidence="2 3">DSM 11363</strain>
    </source>
</reference>
<gene>
    <name evidence="2" type="ORF">SAMN05216197_12575</name>
</gene>
<keyword evidence="1" id="KW-0472">Membrane</keyword>
<organism evidence="2 3">
    <name type="scientific">Pseudomonas graminis</name>
    <dbReference type="NCBI Taxonomy" id="158627"/>
    <lineage>
        <taxon>Bacteria</taxon>
        <taxon>Pseudomonadati</taxon>
        <taxon>Pseudomonadota</taxon>
        <taxon>Gammaproteobacteria</taxon>
        <taxon>Pseudomonadales</taxon>
        <taxon>Pseudomonadaceae</taxon>
        <taxon>Pseudomonas</taxon>
    </lineage>
</organism>
<keyword evidence="1" id="KW-1133">Transmembrane helix</keyword>
<dbReference type="EMBL" id="FOHW01000025">
    <property type="protein sequence ID" value="SET79376.1"/>
    <property type="molecule type" value="Genomic_DNA"/>
</dbReference>
<evidence type="ECO:0000256" key="1">
    <source>
        <dbReference type="SAM" id="Phobius"/>
    </source>
</evidence>
<dbReference type="AlphaFoldDB" id="A0A1I0H6K9"/>